<feature type="transmembrane region" description="Helical" evidence="1">
    <location>
        <begin position="34"/>
        <end position="56"/>
    </location>
</feature>
<sequence length="62" mass="7077">MCKNTFELAFSCSLKAHKAAAVKTFEAEFFSVKIGGTTLIASYRKLIAFYGIFFIFTRRRDL</sequence>
<organism evidence="2 3">
    <name type="scientific">Tetragenococcus halophilus</name>
    <name type="common">Pediococcus halophilus</name>
    <dbReference type="NCBI Taxonomy" id="51669"/>
    <lineage>
        <taxon>Bacteria</taxon>
        <taxon>Bacillati</taxon>
        <taxon>Bacillota</taxon>
        <taxon>Bacilli</taxon>
        <taxon>Lactobacillales</taxon>
        <taxon>Enterococcaceae</taxon>
        <taxon>Tetragenococcus</taxon>
    </lineage>
</organism>
<evidence type="ECO:0000313" key="3">
    <source>
        <dbReference type="Proteomes" id="UP000280475"/>
    </source>
</evidence>
<name>A0A3G5FGP6_TETHA</name>
<evidence type="ECO:0000256" key="1">
    <source>
        <dbReference type="SAM" id="Phobius"/>
    </source>
</evidence>
<keyword evidence="1" id="KW-1133">Transmembrane helix</keyword>
<reference evidence="2 3" key="1">
    <citation type="journal article" date="2012" name="Int. J. Syst. Evol. Microbiol.">
        <title>Characterization of Tetragenococcus strains from sugar thick juice reveals a novel species, Tetragenococcus osmophilus sp. nov., and divides Tetragenococcus halophilus into two subspecies, T. halophilus subsp. halophilus subsp. nov. and T. halophilus subsp. flandriensis subsp. nov.</title>
        <authorList>
            <person name="Juste A."/>
            <person name="Van Trappen S."/>
            <person name="Verreth C."/>
            <person name="Cleenwerck I."/>
            <person name="De Vos P."/>
            <person name="Lievens B."/>
            <person name="Willems K.A."/>
        </authorList>
    </citation>
    <scope>NUCLEOTIDE SEQUENCE [LARGE SCALE GENOMIC DNA]</scope>
    <source>
        <strain evidence="2 3">LMG 26042</strain>
    </source>
</reference>
<dbReference type="EMBL" id="CP027768">
    <property type="protein sequence ID" value="AYW49405.1"/>
    <property type="molecule type" value="Genomic_DNA"/>
</dbReference>
<gene>
    <name evidence="2" type="ORF">C7H83_02340</name>
</gene>
<accession>A0A3G5FGP6</accession>
<dbReference type="AlphaFoldDB" id="A0A3G5FGP6"/>
<dbReference type="Proteomes" id="UP000280475">
    <property type="component" value="Chromosome"/>
</dbReference>
<keyword evidence="1" id="KW-0812">Transmembrane</keyword>
<protein>
    <submittedName>
        <fullName evidence="2">Uncharacterized protein</fullName>
    </submittedName>
</protein>
<evidence type="ECO:0000313" key="2">
    <source>
        <dbReference type="EMBL" id="AYW49405.1"/>
    </source>
</evidence>
<proteinExistence type="predicted"/>
<keyword evidence="1" id="KW-0472">Membrane</keyword>